<name>W9GAH2_9MICO</name>
<dbReference type="PANTHER" id="PTHR32303">
    <property type="entry name" value="QUINOPROTEIN ALCOHOL DEHYDROGENASE (CYTOCHROME C)"/>
    <property type="match status" value="1"/>
</dbReference>
<dbReference type="GO" id="GO:0016491">
    <property type="term" value="F:oxidoreductase activity"/>
    <property type="evidence" value="ECO:0007669"/>
    <property type="project" value="UniProtKB-KW"/>
</dbReference>
<dbReference type="Proteomes" id="UP000019489">
    <property type="component" value="Unassembled WGS sequence"/>
</dbReference>
<reference evidence="6 7" key="1">
    <citation type="submission" date="2013-08" db="EMBL/GenBank/DDBJ databases">
        <title>Intrasporangium oryzae NRRL B-24470.</title>
        <authorList>
            <person name="Liu H."/>
            <person name="Wang G."/>
        </authorList>
    </citation>
    <scope>NUCLEOTIDE SEQUENCE [LARGE SCALE GENOMIC DNA]</scope>
    <source>
        <strain evidence="6 7">NRRL B-24470</strain>
    </source>
</reference>
<feature type="signal peptide" evidence="4">
    <location>
        <begin position="1"/>
        <end position="29"/>
    </location>
</feature>
<dbReference type="STRING" id="1386089.N865_01865"/>
<evidence type="ECO:0000256" key="2">
    <source>
        <dbReference type="ARBA" id="ARBA00008156"/>
    </source>
</evidence>
<dbReference type="InterPro" id="IPR011047">
    <property type="entry name" value="Quinoprotein_ADH-like_sf"/>
</dbReference>
<dbReference type="Gene3D" id="2.130.10.10">
    <property type="entry name" value="YVTN repeat-like/Quinoprotein amine dehydrogenase"/>
    <property type="match status" value="1"/>
</dbReference>
<evidence type="ECO:0000313" key="7">
    <source>
        <dbReference type="Proteomes" id="UP000019489"/>
    </source>
</evidence>
<evidence type="ECO:0000256" key="1">
    <source>
        <dbReference type="ARBA" id="ARBA00001931"/>
    </source>
</evidence>
<keyword evidence="4" id="KW-0732">Signal</keyword>
<dbReference type="InterPro" id="IPR002372">
    <property type="entry name" value="PQQ_rpt_dom"/>
</dbReference>
<evidence type="ECO:0000313" key="6">
    <source>
        <dbReference type="EMBL" id="EWT03181.1"/>
    </source>
</evidence>
<dbReference type="eggNOG" id="COG1520">
    <property type="taxonomic scope" value="Bacteria"/>
</dbReference>
<keyword evidence="7" id="KW-1185">Reference proteome</keyword>
<organism evidence="6 7">
    <name type="scientific">Intrasporangium oryzae NRRL B-24470</name>
    <dbReference type="NCBI Taxonomy" id="1386089"/>
    <lineage>
        <taxon>Bacteria</taxon>
        <taxon>Bacillati</taxon>
        <taxon>Actinomycetota</taxon>
        <taxon>Actinomycetes</taxon>
        <taxon>Micrococcales</taxon>
        <taxon>Intrasporangiaceae</taxon>
        <taxon>Intrasporangium</taxon>
    </lineage>
</organism>
<dbReference type="InterPro" id="IPR015943">
    <property type="entry name" value="WD40/YVTN_repeat-like_dom_sf"/>
</dbReference>
<dbReference type="SMART" id="SM00564">
    <property type="entry name" value="PQQ"/>
    <property type="match status" value="7"/>
</dbReference>
<evidence type="ECO:0000259" key="5">
    <source>
        <dbReference type="Pfam" id="PF13360"/>
    </source>
</evidence>
<dbReference type="Pfam" id="PF13360">
    <property type="entry name" value="PQQ_2"/>
    <property type="match status" value="1"/>
</dbReference>
<comment type="cofactor">
    <cofactor evidence="1">
        <name>pyrroloquinoline quinone</name>
        <dbReference type="ChEBI" id="CHEBI:58442"/>
    </cofactor>
</comment>
<evidence type="ECO:0000256" key="3">
    <source>
        <dbReference type="ARBA" id="ARBA00023002"/>
    </source>
</evidence>
<dbReference type="OrthoDB" id="256225at2"/>
<feature type="chain" id="PRO_5039354046" evidence="4">
    <location>
        <begin position="30"/>
        <end position="522"/>
    </location>
</feature>
<proteinExistence type="inferred from homology"/>
<protein>
    <submittedName>
        <fullName evidence="6">Polyvinylalcohol dehydrogenase</fullName>
    </submittedName>
</protein>
<gene>
    <name evidence="6" type="ORF">N865_01865</name>
</gene>
<sequence length="522" mass="54078">MSSIRTTRLILTSLTAALLAVLVPATLTSADTQSWTMGGHDYANSRSNPAQTAISPGNARLLATKWTFTTHGDVSATPAVVGKAVYFPDWGGYLNKVDATTGTLVWQKKLSDYGYNDDPTLVSRTSPAVVGDVVYIGDQGGGSFLTPRPARLLAINANTGELLWSSVINPSIYSIITQSPIVRNGVIYVGAASAEENVAAFIPGYECCTFRGSFSAVDAASGQVIWTTYTVPEGYSGGAVWGSTPAIDAKTGAVYITTGNNYSVPPAVKQCQLDGGSPAQCLDPSDHVDAVMALDPATGLVKWSTGVQGFDDWIVSCIVGVPNCPVAAGPDFDFGSGPNLFSATTNGKKRDLVGAGAKSGIYWALDATTGEIVWSTQAGPGSTLGGIEWGTATDGKRIYVAEANWNRQPYPNGSTLPAYGSFAALDPASGQVLWQVPDPSADSPLGAVSVSNGVLYGGSMSGHMYAFDAATGAILKDLVGEGSSNAGPAISNQGVVYWGNGYGRFGLGTPSTTFYAFSIKGK</sequence>
<dbReference type="EMBL" id="AWSA01000004">
    <property type="protein sequence ID" value="EWT03181.1"/>
    <property type="molecule type" value="Genomic_DNA"/>
</dbReference>
<keyword evidence="3" id="KW-0560">Oxidoreductase</keyword>
<feature type="domain" description="Pyrrolo-quinoline quinone repeat" evidence="5">
    <location>
        <begin position="65"/>
        <end position="304"/>
    </location>
</feature>
<dbReference type="InterPro" id="IPR018391">
    <property type="entry name" value="PQQ_b-propeller_rpt"/>
</dbReference>
<dbReference type="PANTHER" id="PTHR32303:SF10">
    <property type="entry name" value="OUTER MEMBRANE PROTEIN ASSEMBLY FACTOR BAMB"/>
    <property type="match status" value="1"/>
</dbReference>
<evidence type="ECO:0000256" key="4">
    <source>
        <dbReference type="SAM" id="SignalP"/>
    </source>
</evidence>
<dbReference type="SUPFAM" id="SSF50998">
    <property type="entry name" value="Quinoprotein alcohol dehydrogenase-like"/>
    <property type="match status" value="1"/>
</dbReference>
<dbReference type="RefSeq" id="WP_034801302.1">
    <property type="nucleotide sequence ID" value="NZ_AWSA01000004.1"/>
</dbReference>
<dbReference type="AlphaFoldDB" id="W9GAH2"/>
<comment type="caution">
    <text evidence="6">The sequence shown here is derived from an EMBL/GenBank/DDBJ whole genome shotgun (WGS) entry which is preliminary data.</text>
</comment>
<dbReference type="Gene3D" id="2.140.10.10">
    <property type="entry name" value="Quinoprotein alcohol dehydrogenase-like superfamily"/>
    <property type="match status" value="1"/>
</dbReference>
<accession>W9GAH2</accession>
<comment type="similarity">
    <text evidence="2">Belongs to the bacterial PQQ dehydrogenase family.</text>
</comment>